<dbReference type="Proteomes" id="UP000326344">
    <property type="component" value="Unassembled WGS sequence"/>
</dbReference>
<protein>
    <submittedName>
        <fullName evidence="1">Uncharacterized protein</fullName>
    </submittedName>
</protein>
<evidence type="ECO:0000313" key="2">
    <source>
        <dbReference type="Proteomes" id="UP000326344"/>
    </source>
</evidence>
<comment type="caution">
    <text evidence="1">The sequence shown here is derived from an EMBL/GenBank/DDBJ whole genome shotgun (WGS) entry which is preliminary data.</text>
</comment>
<evidence type="ECO:0000313" key="1">
    <source>
        <dbReference type="EMBL" id="KAA9356870.1"/>
    </source>
</evidence>
<dbReference type="AlphaFoldDB" id="A0A5N1JK82"/>
<dbReference type="EMBL" id="VTWS01000001">
    <property type="protein sequence ID" value="KAA9356870.1"/>
    <property type="molecule type" value="Genomic_DNA"/>
</dbReference>
<keyword evidence="2" id="KW-1185">Reference proteome</keyword>
<sequence length="322" mass="37133">MNDTVKIADLGIQINFPSWEKFNLDDLTNDHVVLFQYLVFHCRSTGEWTHSDPAIEKELGIREQRLKTVRNYFINSGILKTRIVRNSSNNRVTSYRLNFAELATPEKLKLFYREKTPTGKGIDLNRLADQYGIIAKQLAKLSTTESPLENSENQQGAEQKGAKALAKILEELYIKQRNWYNTCHTELRTKVKGMVKFSPAQVQNLEEAMRHFEDDEFIHNAFHAYAYTAIHVILGNEHELLPQKPRDVISYFLRNLKNNSEGVANNFDVIYRFGNYAVTHFRHGVKDSHADLISEKSDISQPDPNQSATIYKAPDFSNDYVM</sequence>
<dbReference type="RefSeq" id="WP_138990273.1">
    <property type="nucleotide sequence ID" value="NZ_VTWS01000001.1"/>
</dbReference>
<organism evidence="1 2">
    <name type="scientific">Larkinella humicola</name>
    <dbReference type="NCBI Taxonomy" id="2607654"/>
    <lineage>
        <taxon>Bacteria</taxon>
        <taxon>Pseudomonadati</taxon>
        <taxon>Bacteroidota</taxon>
        <taxon>Cytophagia</taxon>
        <taxon>Cytophagales</taxon>
        <taxon>Spirosomataceae</taxon>
        <taxon>Larkinella</taxon>
    </lineage>
</organism>
<gene>
    <name evidence="1" type="ORF">F0P93_03775</name>
</gene>
<name>A0A5N1JK82_9BACT</name>
<proteinExistence type="predicted"/>
<reference evidence="1 2" key="1">
    <citation type="submission" date="2019-09" db="EMBL/GenBank/DDBJ databases">
        <title>Genome Sequence of Larkinella sp MA1.</title>
        <authorList>
            <person name="Srinivasan S."/>
        </authorList>
    </citation>
    <scope>NUCLEOTIDE SEQUENCE [LARGE SCALE GENOMIC DNA]</scope>
    <source>
        <strain evidence="1 2">MA1</strain>
    </source>
</reference>
<accession>A0A5N1JK82</accession>